<keyword evidence="4 6" id="KW-0479">Metal-binding</keyword>
<dbReference type="InterPro" id="IPR001128">
    <property type="entry name" value="Cyt_P450"/>
</dbReference>
<comment type="caution">
    <text evidence="8">The sequence shown here is derived from an EMBL/GenBank/DDBJ whole genome shotgun (WGS) entry which is preliminary data.</text>
</comment>
<dbReference type="InterPro" id="IPR050529">
    <property type="entry name" value="CYP450_sterol_14alpha_dmase"/>
</dbReference>
<dbReference type="Proteomes" id="UP000736335">
    <property type="component" value="Unassembled WGS sequence"/>
</dbReference>
<evidence type="ECO:0000256" key="4">
    <source>
        <dbReference type="ARBA" id="ARBA00022723"/>
    </source>
</evidence>
<evidence type="ECO:0000313" key="9">
    <source>
        <dbReference type="Proteomes" id="UP000736335"/>
    </source>
</evidence>
<dbReference type="OrthoDB" id="1055148at2759"/>
<dbReference type="GO" id="GO:0004497">
    <property type="term" value="F:monooxygenase activity"/>
    <property type="evidence" value="ECO:0007669"/>
    <property type="project" value="InterPro"/>
</dbReference>
<evidence type="ECO:0000256" key="1">
    <source>
        <dbReference type="ARBA" id="ARBA00001971"/>
    </source>
</evidence>
<dbReference type="AlphaFoldDB" id="A0A9P6H4G0"/>
<dbReference type="PANTHER" id="PTHR24304">
    <property type="entry name" value="CYTOCHROME P450 FAMILY 7"/>
    <property type="match status" value="1"/>
</dbReference>
<comment type="cofactor">
    <cofactor evidence="1 6">
        <name>heme</name>
        <dbReference type="ChEBI" id="CHEBI:30413"/>
    </cofactor>
</comment>
<dbReference type="GO" id="GO:0005506">
    <property type="term" value="F:iron ion binding"/>
    <property type="evidence" value="ECO:0007669"/>
    <property type="project" value="InterPro"/>
</dbReference>
<sequence>MFASNSTILSSVAGEDNQLAAGALGIAAILTTTAVYFTLRSKGKENGFPKLRGFQLYHAWDFFYRRYDFLLSNLNRSSGKSFSFNVLHHNVIALAGEDARRVLFTTPHFDLSEGIKLLLGIAPQIENVNDIELEPDAKGDTIPHFNRKLNRLFSHNRLEDVLPTLLQDIIDQAGKWGNGGKSGRIDPFIEVYELIFVLTARMTTCEELTKNEADLKRILELFSTLHTSSTPAAVLLPWFPSPARKKTREATTELFTILCTYVEARRKAEPTSEAIDVLIAEGESTQSIADYIMKVLFAGVINTGVVTCWALVYLAIHSEWREKCKQEIQDLIFRHSDSPPSSTLGEKLGAVPISGWQNELPMLDACLQETHRICLTPMAFRRNLGKEINIGGQVVKRGDFVVYPIAEFHLNPEFYPEPYKFDPSRWLRPDPVPNATHKFLGWGSGRHACTGMKVAKLEMKMILAVFLEKYDYELVDVDGKRVSQMPVPNRNDLNQTGPLGPTCYLDFKQASTD</sequence>
<evidence type="ECO:0000313" key="8">
    <source>
        <dbReference type="EMBL" id="KAF9778996.1"/>
    </source>
</evidence>
<dbReference type="InterPro" id="IPR036396">
    <property type="entry name" value="Cyt_P450_sf"/>
</dbReference>
<reference evidence="8" key="1">
    <citation type="journal article" date="2020" name="Nat. Commun.">
        <title>Large-scale genome sequencing of mycorrhizal fungi provides insights into the early evolution of symbiotic traits.</title>
        <authorList>
            <person name="Miyauchi S."/>
            <person name="Kiss E."/>
            <person name="Kuo A."/>
            <person name="Drula E."/>
            <person name="Kohler A."/>
            <person name="Sanchez-Garcia M."/>
            <person name="Morin E."/>
            <person name="Andreopoulos B."/>
            <person name="Barry K.W."/>
            <person name="Bonito G."/>
            <person name="Buee M."/>
            <person name="Carver A."/>
            <person name="Chen C."/>
            <person name="Cichocki N."/>
            <person name="Clum A."/>
            <person name="Culley D."/>
            <person name="Crous P.W."/>
            <person name="Fauchery L."/>
            <person name="Girlanda M."/>
            <person name="Hayes R.D."/>
            <person name="Keri Z."/>
            <person name="LaButti K."/>
            <person name="Lipzen A."/>
            <person name="Lombard V."/>
            <person name="Magnuson J."/>
            <person name="Maillard F."/>
            <person name="Murat C."/>
            <person name="Nolan M."/>
            <person name="Ohm R.A."/>
            <person name="Pangilinan J."/>
            <person name="Pereira M.F."/>
            <person name="Perotto S."/>
            <person name="Peter M."/>
            <person name="Pfister S."/>
            <person name="Riley R."/>
            <person name="Sitrit Y."/>
            <person name="Stielow J.B."/>
            <person name="Szollosi G."/>
            <person name="Zifcakova L."/>
            <person name="Stursova M."/>
            <person name="Spatafora J.W."/>
            <person name="Tedersoo L."/>
            <person name="Vaario L.M."/>
            <person name="Yamada A."/>
            <person name="Yan M."/>
            <person name="Wang P."/>
            <person name="Xu J."/>
            <person name="Bruns T."/>
            <person name="Baldrian P."/>
            <person name="Vilgalys R."/>
            <person name="Dunand C."/>
            <person name="Henrissat B."/>
            <person name="Grigoriev I.V."/>
            <person name="Hibbett D."/>
            <person name="Nagy L.G."/>
            <person name="Martin F.M."/>
        </authorList>
    </citation>
    <scope>NUCLEOTIDE SEQUENCE</scope>
    <source>
        <strain evidence="8">UH-Tt-Lm1</strain>
    </source>
</reference>
<feature type="transmembrane region" description="Helical" evidence="7">
    <location>
        <begin position="295"/>
        <end position="316"/>
    </location>
</feature>
<evidence type="ECO:0000256" key="7">
    <source>
        <dbReference type="SAM" id="Phobius"/>
    </source>
</evidence>
<keyword evidence="7" id="KW-1133">Transmembrane helix</keyword>
<dbReference type="InterPro" id="IPR002403">
    <property type="entry name" value="Cyt_P450_E_grp-IV"/>
</dbReference>
<dbReference type="Gene3D" id="1.10.630.10">
    <property type="entry name" value="Cytochrome P450"/>
    <property type="match status" value="1"/>
</dbReference>
<keyword evidence="9" id="KW-1185">Reference proteome</keyword>
<keyword evidence="3 6" id="KW-0349">Heme</keyword>
<dbReference type="PANTHER" id="PTHR24304:SF2">
    <property type="entry name" value="24-HYDROXYCHOLESTEROL 7-ALPHA-HYDROXYLASE"/>
    <property type="match status" value="1"/>
</dbReference>
<evidence type="ECO:0000256" key="5">
    <source>
        <dbReference type="ARBA" id="ARBA00023004"/>
    </source>
</evidence>
<dbReference type="PRINTS" id="PR00465">
    <property type="entry name" value="EP450IV"/>
</dbReference>
<feature type="binding site" description="axial binding residue" evidence="6">
    <location>
        <position position="449"/>
    </location>
    <ligand>
        <name>heme</name>
        <dbReference type="ChEBI" id="CHEBI:30413"/>
    </ligand>
    <ligandPart>
        <name>Fe</name>
        <dbReference type="ChEBI" id="CHEBI:18248"/>
    </ligandPart>
</feature>
<organism evidence="8 9">
    <name type="scientific">Thelephora terrestris</name>
    <dbReference type="NCBI Taxonomy" id="56493"/>
    <lineage>
        <taxon>Eukaryota</taxon>
        <taxon>Fungi</taxon>
        <taxon>Dikarya</taxon>
        <taxon>Basidiomycota</taxon>
        <taxon>Agaricomycotina</taxon>
        <taxon>Agaricomycetes</taxon>
        <taxon>Thelephorales</taxon>
        <taxon>Thelephoraceae</taxon>
        <taxon>Thelephora</taxon>
    </lineage>
</organism>
<dbReference type="GO" id="GO:0016705">
    <property type="term" value="F:oxidoreductase activity, acting on paired donors, with incorporation or reduction of molecular oxygen"/>
    <property type="evidence" value="ECO:0007669"/>
    <property type="project" value="InterPro"/>
</dbReference>
<proteinExistence type="inferred from homology"/>
<gene>
    <name evidence="8" type="ORF">BJ322DRAFT_467692</name>
</gene>
<evidence type="ECO:0000256" key="6">
    <source>
        <dbReference type="PIRSR" id="PIRSR602403-1"/>
    </source>
</evidence>
<comment type="similarity">
    <text evidence="2">Belongs to the cytochrome P450 family.</text>
</comment>
<evidence type="ECO:0000256" key="2">
    <source>
        <dbReference type="ARBA" id="ARBA00010617"/>
    </source>
</evidence>
<reference evidence="8" key="2">
    <citation type="submission" date="2020-11" db="EMBL/GenBank/DDBJ databases">
        <authorList>
            <consortium name="DOE Joint Genome Institute"/>
            <person name="Kuo A."/>
            <person name="Miyauchi S."/>
            <person name="Kiss E."/>
            <person name="Drula E."/>
            <person name="Kohler A."/>
            <person name="Sanchez-Garcia M."/>
            <person name="Andreopoulos B."/>
            <person name="Barry K.W."/>
            <person name="Bonito G."/>
            <person name="Buee M."/>
            <person name="Carver A."/>
            <person name="Chen C."/>
            <person name="Cichocki N."/>
            <person name="Clum A."/>
            <person name="Culley D."/>
            <person name="Crous P.W."/>
            <person name="Fauchery L."/>
            <person name="Girlanda M."/>
            <person name="Hayes R."/>
            <person name="Keri Z."/>
            <person name="Labutti K."/>
            <person name="Lipzen A."/>
            <person name="Lombard V."/>
            <person name="Magnuson J."/>
            <person name="Maillard F."/>
            <person name="Morin E."/>
            <person name="Murat C."/>
            <person name="Nolan M."/>
            <person name="Ohm R."/>
            <person name="Pangilinan J."/>
            <person name="Pereira M."/>
            <person name="Perotto S."/>
            <person name="Peter M."/>
            <person name="Riley R."/>
            <person name="Sitrit Y."/>
            <person name="Stielow B."/>
            <person name="Szollosi G."/>
            <person name="Zifcakova L."/>
            <person name="Stursova M."/>
            <person name="Spatafora J.W."/>
            <person name="Tedersoo L."/>
            <person name="Vaario L.-M."/>
            <person name="Yamada A."/>
            <person name="Yan M."/>
            <person name="Wang P."/>
            <person name="Xu J."/>
            <person name="Bruns T."/>
            <person name="Baldrian P."/>
            <person name="Vilgalys R."/>
            <person name="Henrissat B."/>
            <person name="Grigoriev I.V."/>
            <person name="Hibbett D."/>
            <person name="Nagy L.G."/>
            <person name="Martin F.M."/>
        </authorList>
    </citation>
    <scope>NUCLEOTIDE SEQUENCE</scope>
    <source>
        <strain evidence="8">UH-Tt-Lm1</strain>
    </source>
</reference>
<keyword evidence="5 6" id="KW-0408">Iron</keyword>
<keyword evidence="7" id="KW-0472">Membrane</keyword>
<keyword evidence="7" id="KW-0812">Transmembrane</keyword>
<feature type="transmembrane region" description="Helical" evidence="7">
    <location>
        <begin position="20"/>
        <end position="39"/>
    </location>
</feature>
<accession>A0A9P6H4G0</accession>
<dbReference type="Pfam" id="PF00067">
    <property type="entry name" value="p450"/>
    <property type="match status" value="1"/>
</dbReference>
<name>A0A9P6H4G0_9AGAM</name>
<protein>
    <submittedName>
        <fullName evidence="8">Cytochrome P450</fullName>
    </submittedName>
</protein>
<dbReference type="GO" id="GO:0020037">
    <property type="term" value="F:heme binding"/>
    <property type="evidence" value="ECO:0007669"/>
    <property type="project" value="InterPro"/>
</dbReference>
<evidence type="ECO:0000256" key="3">
    <source>
        <dbReference type="ARBA" id="ARBA00022617"/>
    </source>
</evidence>
<dbReference type="SUPFAM" id="SSF48264">
    <property type="entry name" value="Cytochrome P450"/>
    <property type="match status" value="1"/>
</dbReference>
<dbReference type="EMBL" id="WIUZ02000021">
    <property type="protein sequence ID" value="KAF9778996.1"/>
    <property type="molecule type" value="Genomic_DNA"/>
</dbReference>
<dbReference type="CDD" id="cd00302">
    <property type="entry name" value="cytochrome_P450"/>
    <property type="match status" value="1"/>
</dbReference>